<evidence type="ECO:0000313" key="1">
    <source>
        <dbReference type="Proteomes" id="UP000035642"/>
    </source>
</evidence>
<evidence type="ECO:0000313" key="2">
    <source>
        <dbReference type="WBParaSite" id="ACAC_0000214001-mRNA-1"/>
    </source>
</evidence>
<proteinExistence type="predicted"/>
<dbReference type="Proteomes" id="UP000035642">
    <property type="component" value="Unassembled WGS sequence"/>
</dbReference>
<protein>
    <submittedName>
        <fullName evidence="2">Neur_chan_LBD domain-containing protein</fullName>
    </submittedName>
</protein>
<accession>A0A0K0CX72</accession>
<reference evidence="1" key="1">
    <citation type="submission" date="2012-09" db="EMBL/GenBank/DDBJ databases">
        <authorList>
            <person name="Martin A.A."/>
        </authorList>
    </citation>
    <scope>NUCLEOTIDE SEQUENCE</scope>
</reference>
<dbReference type="AlphaFoldDB" id="A0A0K0CX72"/>
<reference evidence="2" key="2">
    <citation type="submission" date="2017-02" db="UniProtKB">
        <authorList>
            <consortium name="WormBaseParasite"/>
        </authorList>
    </citation>
    <scope>IDENTIFICATION</scope>
</reference>
<sequence length="75" mass="8650">MIVDAVDVFSNHQQRATFLYDSDFRFVNELLEIRIKLRLTVDDRGSLDFLSLPLNVVAFYVFRCPSNSALDIPLV</sequence>
<dbReference type="WBParaSite" id="ACAC_0000214001-mRNA-1">
    <property type="protein sequence ID" value="ACAC_0000214001-mRNA-1"/>
    <property type="gene ID" value="ACAC_0000214001"/>
</dbReference>
<name>A0A0K0CX72_ANGCA</name>
<organism evidence="1 2">
    <name type="scientific">Angiostrongylus cantonensis</name>
    <name type="common">Rat lungworm</name>
    <dbReference type="NCBI Taxonomy" id="6313"/>
    <lineage>
        <taxon>Eukaryota</taxon>
        <taxon>Metazoa</taxon>
        <taxon>Ecdysozoa</taxon>
        <taxon>Nematoda</taxon>
        <taxon>Chromadorea</taxon>
        <taxon>Rhabditida</taxon>
        <taxon>Rhabditina</taxon>
        <taxon>Rhabditomorpha</taxon>
        <taxon>Strongyloidea</taxon>
        <taxon>Metastrongylidae</taxon>
        <taxon>Angiostrongylus</taxon>
    </lineage>
</organism>
<keyword evidence="1" id="KW-1185">Reference proteome</keyword>